<gene>
    <name evidence="2" type="ORF">GSONMT00024839001</name>
</gene>
<reference evidence="2" key="1">
    <citation type="journal article" date="2014" name="Nat. Commun.">
        <title>The rainbow trout genome provides novel insights into evolution after whole-genome duplication in vertebrates.</title>
        <authorList>
            <person name="Berthelot C."/>
            <person name="Brunet F."/>
            <person name="Chalopin D."/>
            <person name="Juanchich A."/>
            <person name="Bernard M."/>
            <person name="Noel B."/>
            <person name="Bento P."/>
            <person name="Da Silva C."/>
            <person name="Labadie K."/>
            <person name="Alberti A."/>
            <person name="Aury J.M."/>
            <person name="Louis A."/>
            <person name="Dehais P."/>
            <person name="Bardou P."/>
            <person name="Montfort J."/>
            <person name="Klopp C."/>
            <person name="Cabau C."/>
            <person name="Gaspin C."/>
            <person name="Thorgaard G.H."/>
            <person name="Boussaha M."/>
            <person name="Quillet E."/>
            <person name="Guyomard R."/>
            <person name="Galiana D."/>
            <person name="Bobe J."/>
            <person name="Volff J.N."/>
            <person name="Genet C."/>
            <person name="Wincker P."/>
            <person name="Jaillon O."/>
            <person name="Roest Crollius H."/>
            <person name="Guiguen Y."/>
        </authorList>
    </citation>
    <scope>NUCLEOTIDE SEQUENCE [LARGE SCALE GENOMIC DNA]</scope>
</reference>
<evidence type="ECO:0000313" key="3">
    <source>
        <dbReference type="Proteomes" id="UP000193380"/>
    </source>
</evidence>
<dbReference type="EMBL" id="FR905141">
    <property type="protein sequence ID" value="CDQ76439.1"/>
    <property type="molecule type" value="Genomic_DNA"/>
</dbReference>
<evidence type="ECO:0000256" key="1">
    <source>
        <dbReference type="SAM" id="MobiDB-lite"/>
    </source>
</evidence>
<dbReference type="Proteomes" id="UP000193380">
    <property type="component" value="Unassembled WGS sequence"/>
</dbReference>
<evidence type="ECO:0000313" key="2">
    <source>
        <dbReference type="EMBL" id="CDQ76439.1"/>
    </source>
</evidence>
<name>A0A060XGI8_ONCMY</name>
<feature type="compositionally biased region" description="Polar residues" evidence="1">
    <location>
        <begin position="25"/>
        <end position="38"/>
    </location>
</feature>
<dbReference type="STRING" id="8022.A0A060XGI8"/>
<organism evidence="2 3">
    <name type="scientific">Oncorhynchus mykiss</name>
    <name type="common">Rainbow trout</name>
    <name type="synonym">Salmo gairdneri</name>
    <dbReference type="NCBI Taxonomy" id="8022"/>
    <lineage>
        <taxon>Eukaryota</taxon>
        <taxon>Metazoa</taxon>
        <taxon>Chordata</taxon>
        <taxon>Craniata</taxon>
        <taxon>Vertebrata</taxon>
        <taxon>Euteleostomi</taxon>
        <taxon>Actinopterygii</taxon>
        <taxon>Neopterygii</taxon>
        <taxon>Teleostei</taxon>
        <taxon>Protacanthopterygii</taxon>
        <taxon>Salmoniformes</taxon>
        <taxon>Salmonidae</taxon>
        <taxon>Salmoninae</taxon>
        <taxon>Oncorhynchus</taxon>
    </lineage>
</organism>
<protein>
    <submittedName>
        <fullName evidence="2">Uncharacterized protein</fullName>
    </submittedName>
</protein>
<accession>A0A060XGI8</accession>
<proteinExistence type="predicted"/>
<dbReference type="PaxDb" id="8022-A0A060XGI8"/>
<sequence>MGAKQMKCLSSASPAHSPKEEYIIAQSTDTPKETTPSLEMTNQRNLIQKRCCLSVACVRPRGIVGQRRRDHGRSSWSVTRSSWKRRCRRPGGWCSVYRLLTHTHTHTHTHDIVVN</sequence>
<dbReference type="AlphaFoldDB" id="A0A060XGI8"/>
<feature type="region of interest" description="Disordered" evidence="1">
    <location>
        <begin position="1"/>
        <end position="38"/>
    </location>
</feature>
<reference evidence="2" key="2">
    <citation type="submission" date="2014-03" db="EMBL/GenBank/DDBJ databases">
        <authorList>
            <person name="Genoscope - CEA"/>
        </authorList>
    </citation>
    <scope>NUCLEOTIDE SEQUENCE</scope>
</reference>